<feature type="region of interest" description="Disordered" evidence="2">
    <location>
        <begin position="905"/>
        <end position="943"/>
    </location>
</feature>
<keyword evidence="1" id="KW-0539">Nucleus</keyword>
<dbReference type="GO" id="GO:0000184">
    <property type="term" value="P:nuclear-transcribed mRNA catabolic process, nonsense-mediated decay"/>
    <property type="evidence" value="ECO:0007669"/>
    <property type="project" value="UniProtKB-KW"/>
</dbReference>
<dbReference type="GO" id="GO:0005634">
    <property type="term" value="C:nucleus"/>
    <property type="evidence" value="ECO:0007669"/>
    <property type="project" value="UniProtKB-SubCell"/>
</dbReference>
<evidence type="ECO:0000256" key="1">
    <source>
        <dbReference type="RuleBase" id="RU369098"/>
    </source>
</evidence>
<reference evidence="5 6" key="1">
    <citation type="submission" date="2015-05" db="EMBL/GenBank/DDBJ databases">
        <authorList>
            <person name="Wang D.B."/>
            <person name="Wang M."/>
        </authorList>
    </citation>
    <scope>NUCLEOTIDE SEQUENCE [LARGE SCALE GENOMIC DNA]</scope>
    <source>
        <strain evidence="5">VL1</strain>
    </source>
</reference>
<dbReference type="AlphaFoldDB" id="A0A0G4M7N6"/>
<dbReference type="Pfam" id="PF10374">
    <property type="entry name" value="EST1"/>
    <property type="match status" value="1"/>
</dbReference>
<feature type="region of interest" description="Disordered" evidence="2">
    <location>
        <begin position="637"/>
        <end position="714"/>
    </location>
</feature>
<keyword evidence="1" id="KW-0866">Nonsense-mediated mRNA decay</keyword>
<dbReference type="InterPro" id="IPR018834">
    <property type="entry name" value="DNA/RNA-bd_Est1-type"/>
</dbReference>
<dbReference type="PANTHER" id="PTHR15696">
    <property type="entry name" value="SMG-7 SUPPRESSOR WITH MORPHOLOGICAL EFFECT ON GENITALIA PROTEIN 7"/>
    <property type="match status" value="1"/>
</dbReference>
<feature type="domain" description="Telomerase activating protein Est1-like N-terminal" evidence="4">
    <location>
        <begin position="125"/>
        <end position="250"/>
    </location>
</feature>
<gene>
    <name evidence="5" type="ORF">BN1708_000823</name>
</gene>
<evidence type="ECO:0000256" key="2">
    <source>
        <dbReference type="SAM" id="MobiDB-lite"/>
    </source>
</evidence>
<sequence length="1043" mass="116082">MSDRPKTSRHSRQAKQPKNAKQNEQATPSKQSETPKLAKKPEQVGKAQQPTEGEQQEPQMPNVADVWTEAQKIRKLLSSQVAKLRREEDVSNIPRYEKLAEILAHLRLLCVQTLFMDYIYAAKENVEETLWQAHVLVNSEYRNSLNRVRTAQLAVLKSKLETPYVRFLKLSQRFYEEYIRRLANRYGIPELQVAARRISSEQKDAEDSNSGNGGKDRTNDVPSSIRLMALHSCYMTLIRLGDLVRYRLQVRHNKKPSNHLALTYYELAHDLKPTVGHAHHQMAIIYLDEKRDFDIVYHFFRSLAIEEPHPRATNNLELQFKATLSSVKSGMPKQSGPYDPLMMWFLRLHAYCYRGEPFPQQRELEAEVIHRLDAAIRDPDASAMLLKMVLTNMAAYYVATQSVKRRLKDPVTLASVNAYTGLENEASLYPKNILRLNFLFFGTILNIFKTELETLKVERIDWEDTHAGKNLSDNNSTRPQSTPTELVILPLVRLYTSWLVACRAEVGIASPNVPVEQVGKLLAECLSLIAELHGGDGLSLAPHMLPEDHMAIGLLPLNDPTLEPRCRLSFNQELNVVKPLCDYYDGKLLEGWEAGLARMLDILLCGYALTEDPALPFAFHEDRLVFTYGEAVSTTQQTQASPQQYGLQEPSQSAGYAKNPESVRQPAAGDGPPSLEVAPNDASSNSVKGSNAAHESGRNGHVSANRYGPNTMPIQQKNATMNTTEYDFSENSEVMNMVNDFMQPPDAHSAMDNFPASAQQEYDDSSYGMHSATANEVFGGVRPRDPSAFGAASASAFPALPWSMVYQPTPNTRSAELARPDVFSNPALANHDGQDFGGAFSNMNLQGHQASNGRAHSLAEQYPQYGPLSPDVGLSAHRARLLQAFDVPKATSRSASQDYTAAGADAWPRALPPTNGHGSQGGRSMSHSHGYGGSRSTFTNDDNHNKEEQQLFSHEGHFAGSSMAFSQASSLFQSTPYNWDPKFGSLTAFGRGSLQGTDDPTHYKNLIRSSANETDAYAGSYDQMVLQAARKGGDDDESQRRAR</sequence>
<feature type="compositionally biased region" description="Low complexity" evidence="2">
    <location>
        <begin position="48"/>
        <end position="61"/>
    </location>
</feature>
<evidence type="ECO:0000259" key="3">
    <source>
        <dbReference type="Pfam" id="PF10373"/>
    </source>
</evidence>
<dbReference type="InterPro" id="IPR045153">
    <property type="entry name" value="Est1/Ebs1-like"/>
</dbReference>
<comment type="subcellular location">
    <subcellularLocation>
        <location evidence="1">Nucleus</location>
    </subcellularLocation>
</comment>
<dbReference type="EMBL" id="CVQH01021417">
    <property type="protein sequence ID" value="CRK30288.1"/>
    <property type="molecule type" value="Genomic_DNA"/>
</dbReference>
<dbReference type="Pfam" id="PF10373">
    <property type="entry name" value="EST1_DNA_bind"/>
    <property type="match status" value="1"/>
</dbReference>
<feature type="domain" description="DNA/RNA-binding" evidence="3">
    <location>
        <begin position="261"/>
        <end position="560"/>
    </location>
</feature>
<dbReference type="PANTHER" id="PTHR15696:SF36">
    <property type="entry name" value="NONSENSE-MEDIATED MRNA DECAY FACTOR"/>
    <property type="match status" value="1"/>
</dbReference>
<keyword evidence="6" id="KW-1185">Reference proteome</keyword>
<feature type="compositionally biased region" description="Polar residues" evidence="2">
    <location>
        <begin position="640"/>
        <end position="654"/>
    </location>
</feature>
<evidence type="ECO:0000313" key="6">
    <source>
        <dbReference type="Proteomes" id="UP000044602"/>
    </source>
</evidence>
<comment type="function">
    <text evidence="1">Plays a role in nonsense-mediated mRNA decay.</text>
</comment>
<accession>A0A0G4M7N6</accession>
<evidence type="ECO:0000259" key="4">
    <source>
        <dbReference type="Pfam" id="PF10374"/>
    </source>
</evidence>
<feature type="region of interest" description="Disordered" evidence="2">
    <location>
        <begin position="1"/>
        <end position="61"/>
    </location>
</feature>
<dbReference type="Proteomes" id="UP000044602">
    <property type="component" value="Unassembled WGS sequence"/>
</dbReference>
<protein>
    <recommendedName>
        <fullName evidence="1">Nonsense-mediated mRNA decay factor</fullName>
    </recommendedName>
</protein>
<evidence type="ECO:0000313" key="5">
    <source>
        <dbReference type="EMBL" id="CRK30288.1"/>
    </source>
</evidence>
<feature type="compositionally biased region" description="Polar residues" evidence="2">
    <location>
        <begin position="16"/>
        <end position="34"/>
    </location>
</feature>
<organism evidence="5 6">
    <name type="scientific">Verticillium longisporum</name>
    <name type="common">Verticillium dahliae var. longisporum</name>
    <dbReference type="NCBI Taxonomy" id="100787"/>
    <lineage>
        <taxon>Eukaryota</taxon>
        <taxon>Fungi</taxon>
        <taxon>Dikarya</taxon>
        <taxon>Ascomycota</taxon>
        <taxon>Pezizomycotina</taxon>
        <taxon>Sordariomycetes</taxon>
        <taxon>Hypocreomycetidae</taxon>
        <taxon>Glomerellales</taxon>
        <taxon>Plectosphaerellaceae</taxon>
        <taxon>Verticillium</taxon>
    </lineage>
</organism>
<dbReference type="SUPFAM" id="SSF48452">
    <property type="entry name" value="TPR-like"/>
    <property type="match status" value="1"/>
</dbReference>
<dbReference type="InterPro" id="IPR011990">
    <property type="entry name" value="TPR-like_helical_dom_sf"/>
</dbReference>
<dbReference type="InterPro" id="IPR019458">
    <property type="entry name" value="Est1-like_N"/>
</dbReference>
<dbReference type="STRING" id="100787.A0A0G4M7N6"/>
<dbReference type="Gene3D" id="1.25.40.10">
    <property type="entry name" value="Tetratricopeptide repeat domain"/>
    <property type="match status" value="1"/>
</dbReference>
<feature type="region of interest" description="Disordered" evidence="2">
    <location>
        <begin position="199"/>
        <end position="220"/>
    </location>
</feature>
<proteinExistence type="predicted"/>
<name>A0A0G4M7N6_VERLO</name>